<protein>
    <submittedName>
        <fullName evidence="1">Gas vesicle protein GvpO</fullName>
    </submittedName>
</protein>
<keyword evidence="2" id="KW-1185">Reference proteome</keyword>
<evidence type="ECO:0000313" key="1">
    <source>
        <dbReference type="EMBL" id="MFD1020678.1"/>
    </source>
</evidence>
<dbReference type="Pfam" id="PF05800">
    <property type="entry name" value="GvpO"/>
    <property type="match status" value="1"/>
</dbReference>
<organism evidence="1 2">
    <name type="scientific">Thalassobacillus hwangdonensis</name>
    <dbReference type="NCBI Taxonomy" id="546108"/>
    <lineage>
        <taxon>Bacteria</taxon>
        <taxon>Bacillati</taxon>
        <taxon>Bacillota</taxon>
        <taxon>Bacilli</taxon>
        <taxon>Bacillales</taxon>
        <taxon>Bacillaceae</taxon>
        <taxon>Thalassobacillus</taxon>
    </lineage>
</organism>
<name>A0ABW3L7G0_9BACI</name>
<dbReference type="Proteomes" id="UP001596990">
    <property type="component" value="Unassembled WGS sequence"/>
</dbReference>
<dbReference type="RefSeq" id="WP_386063995.1">
    <property type="nucleotide sequence ID" value="NZ_JBHTKL010000006.1"/>
</dbReference>
<gene>
    <name evidence="1" type="primary">gvpO</name>
    <name evidence="1" type="ORF">ACFQ2J_15935</name>
</gene>
<evidence type="ECO:0000313" key="2">
    <source>
        <dbReference type="Proteomes" id="UP001596990"/>
    </source>
</evidence>
<comment type="caution">
    <text evidence="1">The sequence shown here is derived from an EMBL/GenBank/DDBJ whole genome shotgun (WGS) entry which is preliminary data.</text>
</comment>
<proteinExistence type="predicted"/>
<reference evidence="2" key="1">
    <citation type="journal article" date="2019" name="Int. J. Syst. Evol. Microbiol.">
        <title>The Global Catalogue of Microorganisms (GCM) 10K type strain sequencing project: providing services to taxonomists for standard genome sequencing and annotation.</title>
        <authorList>
            <consortium name="The Broad Institute Genomics Platform"/>
            <consortium name="The Broad Institute Genome Sequencing Center for Infectious Disease"/>
            <person name="Wu L."/>
            <person name="Ma J."/>
        </authorList>
    </citation>
    <scope>NUCLEOTIDE SEQUENCE [LARGE SCALE GENOMIC DNA]</scope>
    <source>
        <strain evidence="2">CCUG 56607</strain>
    </source>
</reference>
<dbReference type="InterPro" id="IPR008634">
    <property type="entry name" value="Gas-vesicle_GvpO"/>
</dbReference>
<dbReference type="EMBL" id="JBHTKL010000006">
    <property type="protein sequence ID" value="MFD1020678.1"/>
    <property type="molecule type" value="Genomic_DNA"/>
</dbReference>
<sequence length="85" mass="10217">MEVVDQVKEFFEKYIAPPYKVTGVETKEDGGWKITIEVTEEKEYMKRYAKDEMLGVYEVHVDEDQEITSYNRTHMRYRSALEEQE</sequence>
<accession>A0ABW3L7G0</accession>